<dbReference type="FunFam" id="1.10.10.10:FF:000001">
    <property type="entry name" value="LysR family transcriptional regulator"/>
    <property type="match status" value="1"/>
</dbReference>
<dbReference type="InterPro" id="IPR005119">
    <property type="entry name" value="LysR_subst-bd"/>
</dbReference>
<accession>A0A1Y3P5F9</accession>
<gene>
    <name evidence="6" type="ORF">AUC60_11870</name>
</gene>
<evidence type="ECO:0000313" key="6">
    <source>
        <dbReference type="EMBL" id="OUM73761.1"/>
    </source>
</evidence>
<dbReference type="EMBL" id="LOHF01000008">
    <property type="protein sequence ID" value="OUM73761.1"/>
    <property type="molecule type" value="Genomic_DNA"/>
</dbReference>
<protein>
    <submittedName>
        <fullName evidence="6">LysR family transcriptional regulator</fullName>
    </submittedName>
</protein>
<dbReference type="Gene3D" id="1.10.10.10">
    <property type="entry name" value="Winged helix-like DNA-binding domain superfamily/Winged helix DNA-binding domain"/>
    <property type="match status" value="1"/>
</dbReference>
<dbReference type="PANTHER" id="PTHR30537:SF5">
    <property type="entry name" value="HTH-TYPE TRANSCRIPTIONAL ACTIVATOR TTDR-RELATED"/>
    <property type="match status" value="1"/>
</dbReference>
<dbReference type="Proteomes" id="UP000195440">
    <property type="component" value="Unassembled WGS sequence"/>
</dbReference>
<dbReference type="GO" id="GO:0003700">
    <property type="term" value="F:DNA-binding transcription factor activity"/>
    <property type="evidence" value="ECO:0007669"/>
    <property type="project" value="InterPro"/>
</dbReference>
<comment type="caution">
    <text evidence="6">The sequence shown here is derived from an EMBL/GenBank/DDBJ whole genome shotgun (WGS) entry which is preliminary data.</text>
</comment>
<dbReference type="PROSITE" id="PS50931">
    <property type="entry name" value="HTH_LYSR"/>
    <property type="match status" value="1"/>
</dbReference>
<evidence type="ECO:0000256" key="2">
    <source>
        <dbReference type="ARBA" id="ARBA00023015"/>
    </source>
</evidence>
<dbReference type="OrthoDB" id="8885940at2"/>
<name>A0A1Y3P5F9_9PSED</name>
<dbReference type="GO" id="GO:0006351">
    <property type="term" value="P:DNA-templated transcription"/>
    <property type="evidence" value="ECO:0007669"/>
    <property type="project" value="TreeGrafter"/>
</dbReference>
<dbReference type="InterPro" id="IPR036388">
    <property type="entry name" value="WH-like_DNA-bd_sf"/>
</dbReference>
<reference evidence="6 7" key="1">
    <citation type="journal article" date="2017" name="Syst. Appl. Microbiol.">
        <title>Pseudomonas caspiana sp. nov., a citrus pathogen in the Pseudomonas syringae phylogenetic group.</title>
        <authorList>
            <person name="Busquets A."/>
            <person name="Gomila M."/>
            <person name="Beiki F."/>
            <person name="Mulet M."/>
            <person name="Rahimian H."/>
            <person name="Garcia-Valdes E."/>
            <person name="Lalucat J."/>
        </authorList>
    </citation>
    <scope>NUCLEOTIDE SEQUENCE [LARGE SCALE GENOMIC DNA]</scope>
    <source>
        <strain evidence="6 7">FBF102</strain>
    </source>
</reference>
<dbReference type="InterPro" id="IPR058163">
    <property type="entry name" value="LysR-type_TF_proteobact-type"/>
</dbReference>
<evidence type="ECO:0000256" key="4">
    <source>
        <dbReference type="ARBA" id="ARBA00023163"/>
    </source>
</evidence>
<dbReference type="PANTHER" id="PTHR30537">
    <property type="entry name" value="HTH-TYPE TRANSCRIPTIONAL REGULATOR"/>
    <property type="match status" value="1"/>
</dbReference>
<dbReference type="Pfam" id="PF03466">
    <property type="entry name" value="LysR_substrate"/>
    <property type="match status" value="1"/>
</dbReference>
<proteinExistence type="inferred from homology"/>
<feature type="domain" description="HTH lysR-type" evidence="5">
    <location>
        <begin position="2"/>
        <end position="59"/>
    </location>
</feature>
<dbReference type="Pfam" id="PF00126">
    <property type="entry name" value="HTH_1"/>
    <property type="match status" value="1"/>
</dbReference>
<evidence type="ECO:0000313" key="7">
    <source>
        <dbReference type="Proteomes" id="UP000195440"/>
    </source>
</evidence>
<evidence type="ECO:0000256" key="1">
    <source>
        <dbReference type="ARBA" id="ARBA00009437"/>
    </source>
</evidence>
<dbReference type="SUPFAM" id="SSF46785">
    <property type="entry name" value="Winged helix' DNA-binding domain"/>
    <property type="match status" value="1"/>
</dbReference>
<dbReference type="RefSeq" id="WP_087267215.1">
    <property type="nucleotide sequence ID" value="NZ_JBJGBV010000002.1"/>
</dbReference>
<dbReference type="SUPFAM" id="SSF53850">
    <property type="entry name" value="Periplasmic binding protein-like II"/>
    <property type="match status" value="1"/>
</dbReference>
<dbReference type="GO" id="GO:0043565">
    <property type="term" value="F:sequence-specific DNA binding"/>
    <property type="evidence" value="ECO:0007669"/>
    <property type="project" value="TreeGrafter"/>
</dbReference>
<keyword evidence="2" id="KW-0805">Transcription regulation</keyword>
<dbReference type="InterPro" id="IPR036390">
    <property type="entry name" value="WH_DNA-bd_sf"/>
</dbReference>
<dbReference type="Gene3D" id="3.40.190.290">
    <property type="match status" value="1"/>
</dbReference>
<dbReference type="CDD" id="cd08422">
    <property type="entry name" value="PBP2_CrgA_like"/>
    <property type="match status" value="1"/>
</dbReference>
<dbReference type="AlphaFoldDB" id="A0A1Y3P5F9"/>
<evidence type="ECO:0000256" key="3">
    <source>
        <dbReference type="ARBA" id="ARBA00023125"/>
    </source>
</evidence>
<comment type="similarity">
    <text evidence="1">Belongs to the LysR transcriptional regulatory family.</text>
</comment>
<keyword evidence="4" id="KW-0804">Transcription</keyword>
<organism evidence="6 7">
    <name type="scientific">Pseudomonas caspiana</name>
    <dbReference type="NCBI Taxonomy" id="1451454"/>
    <lineage>
        <taxon>Bacteria</taxon>
        <taxon>Pseudomonadati</taxon>
        <taxon>Pseudomonadota</taxon>
        <taxon>Gammaproteobacteria</taxon>
        <taxon>Pseudomonadales</taxon>
        <taxon>Pseudomonadaceae</taxon>
        <taxon>Pseudomonas</taxon>
    </lineage>
</organism>
<sequence>MIDLNDVAIFIQVVDAGSIAGAARRIGAPSNTLSRRIKQLEENLGARLLHRSTRKLTLTDAGKSLYEQSAAQITQLIEISSELLNGSQEPAGRVRVAAPADFFELFDMNFVADFLARYPRVQLDFLLGDQRNDLIAEGIDLAFRAGAMPDSSLVARKVKTGRRLLAASPAYLAARGVPQDIHALGHHDCVCFPHPSGQTSWNLASATGPARVDIVGRLCASTAQAQLKATLAGLGICFLPESVLRQSLKSGRLVEVLPDYGQQNNDLFIVFPSRKQIPLAVSTFVDEAVAHLQQVLSA</sequence>
<evidence type="ECO:0000259" key="5">
    <source>
        <dbReference type="PROSITE" id="PS50931"/>
    </source>
</evidence>
<dbReference type="InterPro" id="IPR000847">
    <property type="entry name" value="LysR_HTH_N"/>
</dbReference>
<keyword evidence="7" id="KW-1185">Reference proteome</keyword>
<keyword evidence="3" id="KW-0238">DNA-binding</keyword>